<dbReference type="HOGENOM" id="CLU_001114_1_1_0"/>
<dbReference type="PROSITE" id="PS51217">
    <property type="entry name" value="UVRD_HELICASE_CTER"/>
    <property type="match status" value="1"/>
</dbReference>
<evidence type="ECO:0000313" key="18">
    <source>
        <dbReference type="Proteomes" id="UP000030661"/>
    </source>
</evidence>
<comment type="catalytic activity">
    <reaction evidence="11">
        <text>Couples ATP hydrolysis with the unwinding of duplex DNA by translocating in the 3'-5' direction.</text>
        <dbReference type="EC" id="5.6.2.4"/>
    </reaction>
</comment>
<dbReference type="InterPro" id="IPR011335">
    <property type="entry name" value="Restrct_endonuc-II-like"/>
</dbReference>
<dbReference type="Gene3D" id="1.10.486.10">
    <property type="entry name" value="PCRA, domain 4"/>
    <property type="match status" value="1"/>
</dbReference>
<keyword evidence="4 14" id="KW-0378">Hydrolase</keyword>
<comment type="catalytic activity">
    <reaction evidence="13">
        <text>ATP + H2O = ADP + phosphate + H(+)</text>
        <dbReference type="Rhea" id="RHEA:13065"/>
        <dbReference type="ChEBI" id="CHEBI:15377"/>
        <dbReference type="ChEBI" id="CHEBI:15378"/>
        <dbReference type="ChEBI" id="CHEBI:30616"/>
        <dbReference type="ChEBI" id="CHEBI:43474"/>
        <dbReference type="ChEBI" id="CHEBI:456216"/>
        <dbReference type="EC" id="5.6.2.4"/>
    </reaction>
</comment>
<protein>
    <recommendedName>
        <fullName evidence="12">DNA 3'-5' helicase</fullName>
        <ecNumber evidence="12">5.6.2.4</ecNumber>
    </recommendedName>
</protein>
<dbReference type="GO" id="GO:0043138">
    <property type="term" value="F:3'-5' DNA helicase activity"/>
    <property type="evidence" value="ECO:0007669"/>
    <property type="project" value="UniProtKB-EC"/>
</dbReference>
<dbReference type="InterPro" id="IPR014016">
    <property type="entry name" value="UvrD-like_ATP-bd"/>
</dbReference>
<dbReference type="EC" id="5.6.2.4" evidence="12"/>
<dbReference type="SUPFAM" id="SSF52980">
    <property type="entry name" value="Restriction endonuclease-like"/>
    <property type="match status" value="1"/>
</dbReference>
<feature type="domain" description="UvrD-like helicase C-terminal" evidence="16">
    <location>
        <begin position="505"/>
        <end position="806"/>
    </location>
</feature>
<dbReference type="SUPFAM" id="SSF52540">
    <property type="entry name" value="P-loop containing nucleoside triphosphate hydrolases"/>
    <property type="match status" value="1"/>
</dbReference>
<evidence type="ECO:0000256" key="8">
    <source>
        <dbReference type="ARBA" id="ARBA00023125"/>
    </source>
</evidence>
<dbReference type="PANTHER" id="PTHR11070:SF48">
    <property type="entry name" value="ATP-DEPENDENT HELICASE_NUCLEASE SUBUNIT A"/>
    <property type="match status" value="1"/>
</dbReference>
<keyword evidence="1" id="KW-0540">Nuclease</keyword>
<dbReference type="GO" id="GO:0004527">
    <property type="term" value="F:exonuclease activity"/>
    <property type="evidence" value="ECO:0007669"/>
    <property type="project" value="UniProtKB-KW"/>
</dbReference>
<evidence type="ECO:0000256" key="7">
    <source>
        <dbReference type="ARBA" id="ARBA00022840"/>
    </source>
</evidence>
<evidence type="ECO:0000259" key="16">
    <source>
        <dbReference type="PROSITE" id="PS51217"/>
    </source>
</evidence>
<evidence type="ECO:0000256" key="4">
    <source>
        <dbReference type="ARBA" id="ARBA00022801"/>
    </source>
</evidence>
<evidence type="ECO:0000256" key="11">
    <source>
        <dbReference type="ARBA" id="ARBA00034617"/>
    </source>
</evidence>
<feature type="binding site" evidence="14">
    <location>
        <begin position="22"/>
        <end position="29"/>
    </location>
    <ligand>
        <name>ATP</name>
        <dbReference type="ChEBI" id="CHEBI:30616"/>
    </ligand>
</feature>
<proteinExistence type="predicted"/>
<keyword evidence="10" id="KW-0413">Isomerase</keyword>
<evidence type="ECO:0000256" key="9">
    <source>
        <dbReference type="ARBA" id="ARBA00023204"/>
    </source>
</evidence>
<keyword evidence="9" id="KW-0234">DNA repair</keyword>
<evidence type="ECO:0000256" key="1">
    <source>
        <dbReference type="ARBA" id="ARBA00022722"/>
    </source>
</evidence>
<evidence type="ECO:0000256" key="5">
    <source>
        <dbReference type="ARBA" id="ARBA00022806"/>
    </source>
</evidence>
<dbReference type="Gene3D" id="3.40.50.300">
    <property type="entry name" value="P-loop containing nucleotide triphosphate hydrolases"/>
    <property type="match status" value="4"/>
</dbReference>
<evidence type="ECO:0000256" key="14">
    <source>
        <dbReference type="PROSITE-ProRule" id="PRU00560"/>
    </source>
</evidence>
<evidence type="ECO:0000256" key="12">
    <source>
        <dbReference type="ARBA" id="ARBA00034808"/>
    </source>
</evidence>
<keyword evidence="5 14" id="KW-0347">Helicase</keyword>
<keyword evidence="18" id="KW-1185">Reference proteome</keyword>
<keyword evidence="7 14" id="KW-0067">ATP-binding</keyword>
<sequence length="1277" mass="146730">MLTFTDSQKLACDISRNIAVTAGAGSGKTSVLVERYLWCLQNNNYQVRRVVAITFTEKAAGEMLGRIREQVLVRITSGFGDPRRWEAVLEKLPVAPISTIHGFCQRLLREFPIEAGVDPNFEVYDEALKHIHLIRLVDDFLRQRSDARDPNLRILSDLWSSPRTLRDILVQLIETRERSLPWANQISQESFSNYLNRITALVEQTLQQGVQTITTSQAWQEAIETIQAVIPVADRGKLTGRCLSIFEYDAEFRQQTTLNEQIATLGMIRKNCSLIGVTKAWQEDNRNVRLKQAFDVLKTLHARHLLVYELQESLEQIGFAIQQALAKLLLEVYPLFQQEKSRRRLLDFDDLQEHALALLNNAEMHTLLARRYDYIMVDEFQDTNHLQWEIIKKLGISAQGLAEHKFCVVGDEKQSIYMFRGAEVSVFSAVRQELQQTNAIHHLLDSVPKIPERGDRPQWQSPLTGELIMAENFRSRKELIFFFNYLFARLFLPAFDPNRPYDVPHQKLLACRREEKNTDDSTHAVPVEFLLVDQSTQAETAADEYEEPRLIARRILELVQAPDPGEEAREQHVRRNFRDLAILLRTRTRLKEYEDALRTAQIPFIVAGGIGFYQQQEIYDLTNLLRVLSDTRQDIPLAGVLRSPLLNFSDDQLLYAATDGFTESRTEVSDKIPATLWEKLQFHANHSDLIPAELNPPQFKEVFRLLSTWKSKANKIPITHLLRQILDDTGLYGILAFGQQDRQASANIEKFLDLARNFEREGFQALSEFITYLDQLIETAEREGEAQMHAEGMNVVQLMTIHAAKGLEFPVVFVPELDRPFNYGVSESVYLDAIARTPDSVEIAAGIKGLHPEKNFEPETTVLREYLKRLNEEKTDAEMKRLLYVACTRAKEHLILSGTFRQKGAANSWLAWLNEIFPLQDALTRHSMMIIDETSRSDKPFELEIPVRTSIDALSLSISDAQKTATRRLAELEHLMDTVGSENPEPSPITQILEHNFHPLNAQSITLFQISPSTLYLLFQCPRKYYYQQILHLNDTLLQPFLTALNEEPASDEERDQAQQFGAQRGVIIHKLFEERFFDREMEIQERSAAIAGLLESMQISPQKREQMHLDDAIQHAYSSYVNTGLQQLLAYSIEIHREYPLYLSLGQARISGILDVLFRDPERQTWTILDYKTNEIGTEQIEEEIRCHGYDVQMQIYALAVSRLLQTDQVNGILFFTFPGCRYEAIDLSPSALKRFEEQLLTALQQLTKNPLEMTSDKSFCELCEYRRAGMCPGCG</sequence>
<keyword evidence="3" id="KW-0227">DNA damage</keyword>
<keyword evidence="2 14" id="KW-0547">Nucleotide-binding</keyword>
<dbReference type="InterPro" id="IPR011604">
    <property type="entry name" value="PDDEXK-like_dom_sf"/>
</dbReference>
<evidence type="ECO:0000256" key="6">
    <source>
        <dbReference type="ARBA" id="ARBA00022839"/>
    </source>
</evidence>
<accession>A0A081BZF0</accession>
<dbReference type="Pfam" id="PF00580">
    <property type="entry name" value="UvrD-helicase"/>
    <property type="match status" value="1"/>
</dbReference>
<dbReference type="PANTHER" id="PTHR11070">
    <property type="entry name" value="UVRD / RECB / PCRA DNA HELICASE FAMILY MEMBER"/>
    <property type="match status" value="1"/>
</dbReference>
<evidence type="ECO:0000313" key="17">
    <source>
        <dbReference type="EMBL" id="GAK57705.1"/>
    </source>
</evidence>
<evidence type="ECO:0000256" key="3">
    <source>
        <dbReference type="ARBA" id="ARBA00022763"/>
    </source>
</evidence>
<gene>
    <name evidence="17" type="ORF">U27_04672</name>
</gene>
<feature type="domain" description="UvrD-like helicase ATP-binding" evidence="15">
    <location>
        <begin position="1"/>
        <end position="476"/>
    </location>
</feature>
<keyword evidence="6" id="KW-0269">Exonuclease</keyword>
<dbReference type="STRING" id="1499967.U27_04672"/>
<dbReference type="GO" id="GO:0003677">
    <property type="term" value="F:DNA binding"/>
    <property type="evidence" value="ECO:0007669"/>
    <property type="project" value="UniProtKB-KW"/>
</dbReference>
<dbReference type="eggNOG" id="COG1074">
    <property type="taxonomic scope" value="Bacteria"/>
</dbReference>
<dbReference type="InterPro" id="IPR027417">
    <property type="entry name" value="P-loop_NTPase"/>
</dbReference>
<evidence type="ECO:0000259" key="15">
    <source>
        <dbReference type="PROSITE" id="PS51198"/>
    </source>
</evidence>
<dbReference type="InterPro" id="IPR000212">
    <property type="entry name" value="DNA_helicase_UvrD/REP"/>
</dbReference>
<dbReference type="Pfam" id="PF13361">
    <property type="entry name" value="UvrD_C"/>
    <property type="match status" value="1"/>
</dbReference>
<evidence type="ECO:0000256" key="10">
    <source>
        <dbReference type="ARBA" id="ARBA00023235"/>
    </source>
</evidence>
<evidence type="ECO:0000256" key="13">
    <source>
        <dbReference type="ARBA" id="ARBA00048988"/>
    </source>
</evidence>
<reference evidence="17" key="1">
    <citation type="journal article" date="2015" name="PeerJ">
        <title>First genomic representation of candidate bacterial phylum KSB3 points to enhanced environmental sensing as a trigger of wastewater bulking.</title>
        <authorList>
            <person name="Sekiguchi Y."/>
            <person name="Ohashi A."/>
            <person name="Parks D.H."/>
            <person name="Yamauchi T."/>
            <person name="Tyson G.W."/>
            <person name="Hugenholtz P."/>
        </authorList>
    </citation>
    <scope>NUCLEOTIDE SEQUENCE [LARGE SCALE GENOMIC DNA]</scope>
</reference>
<dbReference type="GO" id="GO:0005829">
    <property type="term" value="C:cytosol"/>
    <property type="evidence" value="ECO:0007669"/>
    <property type="project" value="TreeGrafter"/>
</dbReference>
<keyword evidence="8" id="KW-0238">DNA-binding</keyword>
<dbReference type="AlphaFoldDB" id="A0A081BZF0"/>
<dbReference type="PROSITE" id="PS51198">
    <property type="entry name" value="UVRD_HELICASE_ATP_BIND"/>
    <property type="match status" value="1"/>
</dbReference>
<dbReference type="GO" id="GO:0033202">
    <property type="term" value="C:DNA helicase complex"/>
    <property type="evidence" value="ECO:0007669"/>
    <property type="project" value="TreeGrafter"/>
</dbReference>
<dbReference type="EMBL" id="DF820466">
    <property type="protein sequence ID" value="GAK57705.1"/>
    <property type="molecule type" value="Genomic_DNA"/>
</dbReference>
<dbReference type="GO" id="GO:0000725">
    <property type="term" value="P:recombinational repair"/>
    <property type="evidence" value="ECO:0007669"/>
    <property type="project" value="TreeGrafter"/>
</dbReference>
<dbReference type="Pfam" id="PF12705">
    <property type="entry name" value="PDDEXK_1"/>
    <property type="match status" value="1"/>
</dbReference>
<dbReference type="GO" id="GO:0005524">
    <property type="term" value="F:ATP binding"/>
    <property type="evidence" value="ECO:0007669"/>
    <property type="project" value="UniProtKB-UniRule"/>
</dbReference>
<dbReference type="InterPro" id="IPR014017">
    <property type="entry name" value="DNA_helicase_UvrD-like_C"/>
</dbReference>
<name>A0A081BZF0_VECG1</name>
<dbReference type="Gene3D" id="3.90.320.10">
    <property type="match status" value="1"/>
</dbReference>
<dbReference type="Proteomes" id="UP000030661">
    <property type="component" value="Unassembled WGS sequence"/>
</dbReference>
<dbReference type="InterPro" id="IPR038726">
    <property type="entry name" value="PDDEXK_AddAB-type"/>
</dbReference>
<organism evidence="17">
    <name type="scientific">Vecturithrix granuli</name>
    <dbReference type="NCBI Taxonomy" id="1499967"/>
    <lineage>
        <taxon>Bacteria</taxon>
        <taxon>Candidatus Moduliflexota</taxon>
        <taxon>Candidatus Vecturitrichia</taxon>
        <taxon>Candidatus Vecturitrichales</taxon>
        <taxon>Candidatus Vecturitrichaceae</taxon>
        <taxon>Candidatus Vecturithrix</taxon>
    </lineage>
</organism>
<evidence type="ECO:0000256" key="2">
    <source>
        <dbReference type="ARBA" id="ARBA00022741"/>
    </source>
</evidence>